<protein>
    <recommendedName>
        <fullName evidence="4">GH18 domain-containing protein</fullName>
    </recommendedName>
</protein>
<proteinExistence type="predicted"/>
<dbReference type="InterPro" id="IPR017853">
    <property type="entry name" value="GH"/>
</dbReference>
<dbReference type="AlphaFoldDB" id="A0AAV9XB25"/>
<evidence type="ECO:0000313" key="6">
    <source>
        <dbReference type="Proteomes" id="UP001365542"/>
    </source>
</evidence>
<dbReference type="InterPro" id="IPR001223">
    <property type="entry name" value="Glyco_hydro18_cat"/>
</dbReference>
<feature type="domain" description="GH18" evidence="4">
    <location>
        <begin position="33"/>
        <end position="350"/>
    </location>
</feature>
<name>A0AAV9XB25_9PEZI</name>
<dbReference type="GO" id="GO:0004568">
    <property type="term" value="F:chitinase activity"/>
    <property type="evidence" value="ECO:0007669"/>
    <property type="project" value="TreeGrafter"/>
</dbReference>
<accession>A0AAV9XB25</accession>
<evidence type="ECO:0000256" key="3">
    <source>
        <dbReference type="SAM" id="SignalP"/>
    </source>
</evidence>
<dbReference type="Proteomes" id="UP001365542">
    <property type="component" value="Unassembled WGS sequence"/>
</dbReference>
<dbReference type="SUPFAM" id="SSF51445">
    <property type="entry name" value="(Trans)glycosidases"/>
    <property type="match status" value="1"/>
</dbReference>
<keyword evidence="3" id="KW-0732">Signal</keyword>
<keyword evidence="1" id="KW-0378">Hydrolase</keyword>
<gene>
    <name evidence="5" type="ORF">TWF694_010447</name>
</gene>
<dbReference type="Gene3D" id="3.20.20.80">
    <property type="entry name" value="Glycosidases"/>
    <property type="match status" value="1"/>
</dbReference>
<dbReference type="InterPro" id="IPR050542">
    <property type="entry name" value="Glycosyl_Hydrlase18_Chitinase"/>
</dbReference>
<dbReference type="GO" id="GO:0005975">
    <property type="term" value="P:carbohydrate metabolic process"/>
    <property type="evidence" value="ECO:0007669"/>
    <property type="project" value="InterPro"/>
</dbReference>
<dbReference type="PANTHER" id="PTHR45708:SF49">
    <property type="entry name" value="ENDOCHITINASE"/>
    <property type="match status" value="1"/>
</dbReference>
<reference evidence="5 6" key="1">
    <citation type="submission" date="2019-10" db="EMBL/GenBank/DDBJ databases">
        <authorList>
            <person name="Palmer J.M."/>
        </authorList>
    </citation>
    <scope>NUCLEOTIDE SEQUENCE [LARGE SCALE GENOMIC DNA]</scope>
    <source>
        <strain evidence="5 6">TWF694</strain>
    </source>
</reference>
<feature type="chain" id="PRO_5043328810" description="GH18 domain-containing protein" evidence="3">
    <location>
        <begin position="23"/>
        <end position="412"/>
    </location>
</feature>
<dbReference type="PROSITE" id="PS51910">
    <property type="entry name" value="GH18_2"/>
    <property type="match status" value="1"/>
</dbReference>
<evidence type="ECO:0000256" key="1">
    <source>
        <dbReference type="ARBA" id="ARBA00022801"/>
    </source>
</evidence>
<dbReference type="Pfam" id="PF00704">
    <property type="entry name" value="Glyco_hydro_18"/>
    <property type="match status" value="1"/>
</dbReference>
<evidence type="ECO:0000259" key="4">
    <source>
        <dbReference type="PROSITE" id="PS51910"/>
    </source>
</evidence>
<dbReference type="GO" id="GO:0005576">
    <property type="term" value="C:extracellular region"/>
    <property type="evidence" value="ECO:0007669"/>
    <property type="project" value="TreeGrafter"/>
</dbReference>
<dbReference type="PANTHER" id="PTHR45708">
    <property type="entry name" value="ENDOCHITINASE"/>
    <property type="match status" value="1"/>
</dbReference>
<evidence type="ECO:0000313" key="5">
    <source>
        <dbReference type="EMBL" id="KAK6538890.1"/>
    </source>
</evidence>
<sequence>MLFKSLASLAIMAGALSQSVSAAFNFTSPAFRNITAVYWGQNAVYAVNKTTPLQYDLYTTCSNPSVDVVIISFVTSFYGKAGVPILNLSDQCGTYFVYNGSTNANNYTDILSCPQIGTQITQCQALGKKIFLSLGGATYTSAWTAAQAQDRANTIWAMFGPPSGNYPYRPFGSAIIDGYDLDFEHSTNSANTAAFASKLRTKFALMKSRSFYLTASPQCPSPDAVLNQALTTVSFDAVFIQFYNNACQITTWAASKAQNVNTSFNLGMWQTWAKTSSFNKNIKLFIGILATSLPAPTTGYLAKANVQKVVSASMSTSLYPNFGGVSFWDSSCANLNTPMIPGIRDVLTGKLVIAAKRDVESTSVAERDILTPVGGASTLPAGDFIEVKVADEVAKMIKNKRRMHHQHHRRNF</sequence>
<keyword evidence="6" id="KW-1185">Reference proteome</keyword>
<keyword evidence="2" id="KW-0326">Glycosidase</keyword>
<organism evidence="5 6">
    <name type="scientific">Orbilia ellipsospora</name>
    <dbReference type="NCBI Taxonomy" id="2528407"/>
    <lineage>
        <taxon>Eukaryota</taxon>
        <taxon>Fungi</taxon>
        <taxon>Dikarya</taxon>
        <taxon>Ascomycota</taxon>
        <taxon>Pezizomycotina</taxon>
        <taxon>Orbiliomycetes</taxon>
        <taxon>Orbiliales</taxon>
        <taxon>Orbiliaceae</taxon>
        <taxon>Orbilia</taxon>
    </lineage>
</organism>
<feature type="signal peptide" evidence="3">
    <location>
        <begin position="1"/>
        <end position="22"/>
    </location>
</feature>
<comment type="caution">
    <text evidence="5">The sequence shown here is derived from an EMBL/GenBank/DDBJ whole genome shotgun (WGS) entry which is preliminary data.</text>
</comment>
<dbReference type="EMBL" id="JAVHJO010000007">
    <property type="protein sequence ID" value="KAK6538890.1"/>
    <property type="molecule type" value="Genomic_DNA"/>
</dbReference>
<evidence type="ECO:0000256" key="2">
    <source>
        <dbReference type="ARBA" id="ARBA00023295"/>
    </source>
</evidence>